<evidence type="ECO:0000313" key="4">
    <source>
        <dbReference type="Proteomes" id="UP001208771"/>
    </source>
</evidence>
<feature type="domain" description="Transglycosylase SLT" evidence="2">
    <location>
        <begin position="8"/>
        <end position="192"/>
    </location>
</feature>
<protein>
    <recommendedName>
        <fullName evidence="2">Transglycosylase SLT domain-containing protein</fullName>
    </recommendedName>
</protein>
<feature type="chain" id="PRO_5041997554" description="Transglycosylase SLT domain-containing protein" evidence="1">
    <location>
        <begin position="22"/>
        <end position="193"/>
    </location>
</feature>
<evidence type="ECO:0000259" key="2">
    <source>
        <dbReference type="Pfam" id="PF19489"/>
    </source>
</evidence>
<keyword evidence="4" id="KW-1185">Reference proteome</keyword>
<sequence>MMRGFATTLLLALLLAGCATAPTRITNACAIFDEKGGLFDNWRRQAHSASREYGVPVPVLMATIYTESGFRARARPQRKYVLGIIPWGRASTAYGYAQALDGTWADYKRQTGRWTASRTNFGDAVRFVAWYHATSARVNGVRLNDTYSLYLNYYYGHRGYASGKWRSNPGIQQAARRSANMANNYAAQLRNCS</sequence>
<proteinExistence type="predicted"/>
<comment type="caution">
    <text evidence="3">The sequence shown here is derived from an EMBL/GenBank/DDBJ whole genome shotgun (WGS) entry which is preliminary data.</text>
</comment>
<dbReference type="Pfam" id="PF19489">
    <property type="entry name" value="SLT_4"/>
    <property type="match status" value="1"/>
</dbReference>
<evidence type="ECO:0000313" key="3">
    <source>
        <dbReference type="EMBL" id="MCX8996742.1"/>
    </source>
</evidence>
<dbReference type="EMBL" id="JANFPI010000002">
    <property type="protein sequence ID" value="MCX8996742.1"/>
    <property type="molecule type" value="Genomic_DNA"/>
</dbReference>
<gene>
    <name evidence="3" type="ORF">NOF55_06450</name>
</gene>
<evidence type="ECO:0000256" key="1">
    <source>
        <dbReference type="SAM" id="SignalP"/>
    </source>
</evidence>
<accession>A0AAE3SU66</accession>
<dbReference type="SUPFAM" id="SSF53955">
    <property type="entry name" value="Lysozyme-like"/>
    <property type="match status" value="1"/>
</dbReference>
<dbReference type="InterPro" id="IPR045795">
    <property type="entry name" value="SLT_4"/>
</dbReference>
<dbReference type="AlphaFoldDB" id="A0AAE3SU66"/>
<dbReference type="CDD" id="cd00442">
    <property type="entry name" value="Lyz-like"/>
    <property type="match status" value="1"/>
</dbReference>
<dbReference type="PROSITE" id="PS51257">
    <property type="entry name" value="PROKAR_LIPOPROTEIN"/>
    <property type="match status" value="1"/>
</dbReference>
<organism evidence="3 4">
    <name type="scientific">Ectorhizobium quercum</name>
    <dbReference type="NCBI Taxonomy" id="2965071"/>
    <lineage>
        <taxon>Bacteria</taxon>
        <taxon>Pseudomonadati</taxon>
        <taxon>Pseudomonadota</taxon>
        <taxon>Alphaproteobacteria</taxon>
        <taxon>Hyphomicrobiales</taxon>
        <taxon>Rhizobiaceae</taxon>
        <taxon>Ectorhizobium</taxon>
    </lineage>
</organism>
<dbReference type="Proteomes" id="UP001208771">
    <property type="component" value="Unassembled WGS sequence"/>
</dbReference>
<name>A0AAE3SU66_9HYPH</name>
<dbReference type="Gene3D" id="1.10.530.10">
    <property type="match status" value="1"/>
</dbReference>
<dbReference type="InterPro" id="IPR023346">
    <property type="entry name" value="Lysozyme-like_dom_sf"/>
</dbReference>
<feature type="signal peptide" evidence="1">
    <location>
        <begin position="1"/>
        <end position="21"/>
    </location>
</feature>
<reference evidence="3" key="1">
    <citation type="submission" date="2022-07" db="EMBL/GenBank/DDBJ databases">
        <title>Ectorhizobium quercum gen.nov., sp. nov.</title>
        <authorList>
            <person name="Ma T."/>
            <person name="Li Y."/>
        </authorList>
    </citation>
    <scope>NUCLEOTIDE SEQUENCE</scope>
    <source>
        <strain evidence="3">BDR2-2</strain>
    </source>
</reference>
<keyword evidence="1" id="KW-0732">Signal</keyword>